<dbReference type="GO" id="GO:0016887">
    <property type="term" value="F:ATP hydrolysis activity"/>
    <property type="evidence" value="ECO:0007669"/>
    <property type="project" value="InterPro"/>
</dbReference>
<feature type="region of interest" description="Disordered" evidence="3">
    <location>
        <begin position="627"/>
        <end position="662"/>
    </location>
</feature>
<dbReference type="PANTHER" id="PTHR10073:SF41">
    <property type="entry name" value="MISMATCH REPAIR PROTEIN, PUTATIVE (AFU_ORTHOLOGUE AFUA_8G05820)-RELATED"/>
    <property type="match status" value="1"/>
</dbReference>
<dbReference type="Gene3D" id="3.30.565.10">
    <property type="entry name" value="Histidine kinase-like ATPase, C-terminal domain"/>
    <property type="match status" value="1"/>
</dbReference>
<dbReference type="FunFam" id="3.30.565.10:FF:000017">
    <property type="entry name" value="PMS1 homolog 1, mismatch repair system component"/>
    <property type="match status" value="1"/>
</dbReference>
<dbReference type="GO" id="GO:0032389">
    <property type="term" value="C:MutLalpha complex"/>
    <property type="evidence" value="ECO:0007669"/>
    <property type="project" value="TreeGrafter"/>
</dbReference>
<keyword evidence="2" id="KW-0227">DNA damage</keyword>
<dbReference type="GO" id="GO:0030983">
    <property type="term" value="F:mismatched DNA binding"/>
    <property type="evidence" value="ECO:0007669"/>
    <property type="project" value="InterPro"/>
</dbReference>
<dbReference type="Pfam" id="PF13589">
    <property type="entry name" value="HATPase_c_3"/>
    <property type="match status" value="1"/>
</dbReference>
<dbReference type="InterPro" id="IPR020568">
    <property type="entry name" value="Ribosomal_Su5_D2-typ_SF"/>
</dbReference>
<feature type="compositionally biased region" description="Polar residues" evidence="3">
    <location>
        <begin position="483"/>
        <end position="493"/>
    </location>
</feature>
<evidence type="ECO:0000256" key="1">
    <source>
        <dbReference type="ARBA" id="ARBA00006082"/>
    </source>
</evidence>
<feature type="compositionally biased region" description="Polar residues" evidence="3">
    <location>
        <begin position="360"/>
        <end position="379"/>
    </location>
</feature>
<dbReference type="SUPFAM" id="SSF55874">
    <property type="entry name" value="ATPase domain of HSP90 chaperone/DNA topoisomerase II/histidine kinase"/>
    <property type="match status" value="1"/>
</dbReference>
<dbReference type="SUPFAM" id="SSF54211">
    <property type="entry name" value="Ribosomal protein S5 domain 2-like"/>
    <property type="match status" value="1"/>
</dbReference>
<dbReference type="EMBL" id="LCWV01000045">
    <property type="protein sequence ID" value="PWI64781.1"/>
    <property type="molecule type" value="Genomic_DNA"/>
</dbReference>
<evidence type="ECO:0000256" key="3">
    <source>
        <dbReference type="SAM" id="MobiDB-lite"/>
    </source>
</evidence>
<feature type="compositionally biased region" description="Polar residues" evidence="3">
    <location>
        <begin position="536"/>
        <end position="547"/>
    </location>
</feature>
<dbReference type="Proteomes" id="UP000245956">
    <property type="component" value="Unassembled WGS sequence"/>
</dbReference>
<evidence type="ECO:0000313" key="6">
    <source>
        <dbReference type="Proteomes" id="UP000245956"/>
    </source>
</evidence>
<accession>A0A2U3DRA0</accession>
<feature type="compositionally biased region" description="Basic and acidic residues" evidence="3">
    <location>
        <begin position="349"/>
        <end position="358"/>
    </location>
</feature>
<feature type="region of interest" description="Disordered" evidence="3">
    <location>
        <begin position="523"/>
        <end position="547"/>
    </location>
</feature>
<feature type="region of interest" description="Disordered" evidence="3">
    <location>
        <begin position="481"/>
        <end position="500"/>
    </location>
</feature>
<dbReference type="SMART" id="SM01340">
    <property type="entry name" value="DNA_mis_repair"/>
    <property type="match status" value="1"/>
</dbReference>
<feature type="region of interest" description="Disordered" evidence="3">
    <location>
        <begin position="707"/>
        <end position="800"/>
    </location>
</feature>
<dbReference type="Gene3D" id="3.30.230.10">
    <property type="match status" value="1"/>
</dbReference>
<evidence type="ECO:0000313" key="5">
    <source>
        <dbReference type="EMBL" id="PWI64781.1"/>
    </source>
</evidence>
<dbReference type="NCBIfam" id="TIGR00585">
    <property type="entry name" value="mutl"/>
    <property type="match status" value="1"/>
</dbReference>
<feature type="compositionally biased region" description="Polar residues" evidence="3">
    <location>
        <begin position="414"/>
        <end position="424"/>
    </location>
</feature>
<feature type="domain" description="DNA mismatch repair protein S5" evidence="4">
    <location>
        <begin position="217"/>
        <end position="346"/>
    </location>
</feature>
<dbReference type="InterPro" id="IPR038973">
    <property type="entry name" value="MutL/Mlh/Pms-like"/>
</dbReference>
<evidence type="ECO:0000259" key="4">
    <source>
        <dbReference type="SMART" id="SM01340"/>
    </source>
</evidence>
<name>A0A2U3DRA0_PURLI</name>
<reference evidence="5 6" key="1">
    <citation type="journal article" date="2016" name="Front. Microbiol.">
        <title>Genome and transcriptome sequences reveal the specific parasitism of the nematophagous Purpureocillium lilacinum 36-1.</title>
        <authorList>
            <person name="Xie J."/>
            <person name="Li S."/>
            <person name="Mo C."/>
            <person name="Xiao X."/>
            <person name="Peng D."/>
            <person name="Wang G."/>
            <person name="Xiao Y."/>
        </authorList>
    </citation>
    <scope>NUCLEOTIDE SEQUENCE [LARGE SCALE GENOMIC DNA]</scope>
    <source>
        <strain evidence="5 6">36-1</strain>
    </source>
</reference>
<gene>
    <name evidence="5" type="ORF">PCL_08576</name>
</gene>
<feature type="region of interest" description="Disordered" evidence="3">
    <location>
        <begin position="410"/>
        <end position="431"/>
    </location>
</feature>
<comment type="similarity">
    <text evidence="1">Belongs to the DNA mismatch repair MutL/HexB family.</text>
</comment>
<proteinExistence type="inferred from homology"/>
<organism evidence="5 6">
    <name type="scientific">Purpureocillium lilacinum</name>
    <name type="common">Paecilomyces lilacinus</name>
    <dbReference type="NCBI Taxonomy" id="33203"/>
    <lineage>
        <taxon>Eukaryota</taxon>
        <taxon>Fungi</taxon>
        <taxon>Dikarya</taxon>
        <taxon>Ascomycota</taxon>
        <taxon>Pezizomycotina</taxon>
        <taxon>Sordariomycetes</taxon>
        <taxon>Hypocreomycetidae</taxon>
        <taxon>Hypocreales</taxon>
        <taxon>Ophiocordycipitaceae</taxon>
        <taxon>Purpureocillium</taxon>
    </lineage>
</organism>
<dbReference type="InterPro" id="IPR014721">
    <property type="entry name" value="Ribsml_uS5_D2-typ_fold_subgr"/>
</dbReference>
<dbReference type="InterPro" id="IPR036890">
    <property type="entry name" value="HATPase_C_sf"/>
</dbReference>
<feature type="compositionally biased region" description="Basic and acidic residues" evidence="3">
    <location>
        <begin position="774"/>
        <end position="787"/>
    </location>
</feature>
<dbReference type="GO" id="GO:0006298">
    <property type="term" value="P:mismatch repair"/>
    <property type="evidence" value="ECO:0007669"/>
    <property type="project" value="InterPro"/>
</dbReference>
<comment type="caution">
    <text evidence="5">The sequence shown here is derived from an EMBL/GenBank/DDBJ whole genome shotgun (WGS) entry which is preliminary data.</text>
</comment>
<dbReference type="AlphaFoldDB" id="A0A2U3DRA0"/>
<dbReference type="PANTHER" id="PTHR10073">
    <property type="entry name" value="DNA MISMATCH REPAIR PROTEIN MLH, PMS, MUTL"/>
    <property type="match status" value="1"/>
</dbReference>
<dbReference type="GO" id="GO:0140664">
    <property type="term" value="F:ATP-dependent DNA damage sensor activity"/>
    <property type="evidence" value="ECO:0007669"/>
    <property type="project" value="InterPro"/>
</dbReference>
<sequence>MSIRPLPQETIRLLSSSVKLTNPCDVLKELVDNAIDAEATSIDVVVSANTLDKIVVRGNGHGIPLEDLDLLGRRGHTSKLRSFEELQHKGGETLGFRGDALASVNSIATVVITTKTSGEPVATRIQLRHGIGGVVDRKPVSGPVGTTVQASELFKTIPARRHLLLHGTQKTFSGMRDLLSAYVIARPRLRVSLKVAGHDSSFFSYAPSGAGSVREAALQLFGKALVANCTPISLHHEASGFALDALLPSRDCDVKALKGKAFHVSVDRRPLSPSGELPKLLYKQLKSHISRSLATTNLPTLFMQLNITCPRGSYDPNVSSLKDEVLFANQQEVLELFEELCQAVYGIKESSDGEEGRTDAASQAPVSSSPDSDGGNQSLDDLAPLDDCDVLQMFEDMERAEMLDHLDEEAKAGGTSTNAQTDTAESPKETDTRLIVDAPSAKETSVKVRTVFRVDMSRNDSNATDDAALADMVDVTLPAELPKQTSCDSSSAQSRRRGDIRRYFQKNSDREFQIACDETAAGPATVEAESPHRSGLQGSTTRQPLQPLTQSTLNWMQSELDIRREFTEPDPDGHQLHRGHQIDFGADDSPRLNIPDLNELVEGVGHETPPTSPRIRPQLSGIRSIVDSTPSSQRPDRLGMLLTPPSDVARGGSGSRRNPPSDRMLDMVYLHQDRAKVTAAECRDRGLGRLSLLLRLHSPRWQTGWGTRWQTAPISDKERQRDQTLQPGPGGSGRGSTGQEHLEVPRQSRRATTDEASSLARGGREGKPGIQRPRSRDAEELGKDRGRGSPSILYASTTVPGGSWPSKDALLQKATLEAVPHDKEVHSIVTTIDTFGMGLAQQLVLVAELDRYVCDGTLARGLPFETMAQAQLAEERLRLVVGVWAARSGEDAEIEYTMRSQAKGKGVV</sequence>
<dbReference type="InterPro" id="IPR013507">
    <property type="entry name" value="DNA_mismatch_S5_2-like"/>
</dbReference>
<dbReference type="GO" id="GO:0005524">
    <property type="term" value="F:ATP binding"/>
    <property type="evidence" value="ECO:0007669"/>
    <property type="project" value="InterPro"/>
</dbReference>
<evidence type="ECO:0000256" key="2">
    <source>
        <dbReference type="ARBA" id="ARBA00022763"/>
    </source>
</evidence>
<protein>
    <recommendedName>
        <fullName evidence="4">DNA mismatch repair protein S5 domain-containing protein</fullName>
    </recommendedName>
</protein>
<dbReference type="InterPro" id="IPR002099">
    <property type="entry name" value="MutL/Mlh/PMS"/>
</dbReference>
<dbReference type="GO" id="GO:0061982">
    <property type="term" value="P:meiosis I cell cycle process"/>
    <property type="evidence" value="ECO:0007669"/>
    <property type="project" value="UniProtKB-ARBA"/>
</dbReference>
<feature type="region of interest" description="Disordered" evidence="3">
    <location>
        <begin position="349"/>
        <end position="382"/>
    </location>
</feature>